<organism evidence="3 4">
    <name type="scientific">Stylosanthes scabra</name>
    <dbReference type="NCBI Taxonomy" id="79078"/>
    <lineage>
        <taxon>Eukaryota</taxon>
        <taxon>Viridiplantae</taxon>
        <taxon>Streptophyta</taxon>
        <taxon>Embryophyta</taxon>
        <taxon>Tracheophyta</taxon>
        <taxon>Spermatophyta</taxon>
        <taxon>Magnoliopsida</taxon>
        <taxon>eudicotyledons</taxon>
        <taxon>Gunneridae</taxon>
        <taxon>Pentapetalae</taxon>
        <taxon>rosids</taxon>
        <taxon>fabids</taxon>
        <taxon>Fabales</taxon>
        <taxon>Fabaceae</taxon>
        <taxon>Papilionoideae</taxon>
        <taxon>50 kb inversion clade</taxon>
        <taxon>dalbergioids sensu lato</taxon>
        <taxon>Dalbergieae</taxon>
        <taxon>Pterocarpus clade</taxon>
        <taxon>Stylosanthes</taxon>
    </lineage>
</organism>
<dbReference type="PANTHER" id="PTHR35117:SF1">
    <property type="entry name" value="MYOSIN-M HEAVY PROTEIN"/>
    <property type="match status" value="1"/>
</dbReference>
<dbReference type="EMBL" id="JASCZI010151038">
    <property type="protein sequence ID" value="MED6167306.1"/>
    <property type="molecule type" value="Genomic_DNA"/>
</dbReference>
<evidence type="ECO:0000256" key="1">
    <source>
        <dbReference type="SAM" id="Coils"/>
    </source>
</evidence>
<feature type="compositionally biased region" description="Basic and acidic residues" evidence="2">
    <location>
        <begin position="340"/>
        <end position="351"/>
    </location>
</feature>
<accession>A0ABU6V4N9</accession>
<proteinExistence type="predicted"/>
<feature type="compositionally biased region" description="Polar residues" evidence="2">
    <location>
        <begin position="156"/>
        <end position="176"/>
    </location>
</feature>
<feature type="region of interest" description="Disordered" evidence="2">
    <location>
        <begin position="276"/>
        <end position="296"/>
    </location>
</feature>
<protein>
    <submittedName>
        <fullName evidence="3">Uncharacterized protein</fullName>
    </submittedName>
</protein>
<dbReference type="Proteomes" id="UP001341840">
    <property type="component" value="Unassembled WGS sequence"/>
</dbReference>
<keyword evidence="4" id="KW-1185">Reference proteome</keyword>
<keyword evidence="1" id="KW-0175">Coiled coil</keyword>
<gene>
    <name evidence="3" type="ORF">PIB30_001730</name>
</gene>
<feature type="region of interest" description="Disordered" evidence="2">
    <location>
        <begin position="156"/>
        <end position="220"/>
    </location>
</feature>
<name>A0ABU6V4N9_9FABA</name>
<comment type="caution">
    <text evidence="3">The sequence shown here is derived from an EMBL/GenBank/DDBJ whole genome shotgun (WGS) entry which is preliminary data.</text>
</comment>
<feature type="region of interest" description="Disordered" evidence="2">
    <location>
        <begin position="331"/>
        <end position="365"/>
    </location>
</feature>
<sequence length="477" mass="51535">MGKQPSSKARRPESLGKGKVTPIQIAFIVDRYLCDNNFSETRTSFRSEASSLITNSPIHEAPKSLLSLGEMLDEYICLKEQKVMMEQERALIEQEKNRVQMLLNGIQNAMNAYNSNAPAQNVNSAVVAALAPQKISNGTPPPPGASTIMQNASNVHSLPQPINTNSESASFSTPVMNLSGRKRKGTITMDVSSAGKKSRGKSSNSRIPFQVPGQNTLPQSDTAITNQVASQPSTRNSMLSKSQAQVSTVSKCLFNQPSVSVPITTSPAPKTPIITTSSHSDTHISPPDTSPALNRNEETAPTCYTVISTKRVMVSPTKQMAYIESTQCISPAKTGTSDKASNKRDHVRSRLDFGASGSELPTSNSTKDVDLFDIDIDALGTDFSFTEMLNDLEDIGFSYSPASMSPKDNPSRSSQECKGNQVISETEMSKVGEVVSMEEMNVHGSDDCLNTMPSVTRCIKILTPVKSPQRSLDQESS</sequence>
<feature type="coiled-coil region" evidence="1">
    <location>
        <begin position="78"/>
        <end position="112"/>
    </location>
</feature>
<feature type="region of interest" description="Disordered" evidence="2">
    <location>
        <begin position="400"/>
        <end position="421"/>
    </location>
</feature>
<evidence type="ECO:0000313" key="3">
    <source>
        <dbReference type="EMBL" id="MED6167306.1"/>
    </source>
</evidence>
<evidence type="ECO:0000256" key="2">
    <source>
        <dbReference type="SAM" id="MobiDB-lite"/>
    </source>
</evidence>
<dbReference type="PANTHER" id="PTHR35117">
    <property type="entry name" value="MYOSIN-M HEAVY PROTEIN"/>
    <property type="match status" value="1"/>
</dbReference>
<reference evidence="3 4" key="1">
    <citation type="journal article" date="2023" name="Plants (Basel)">
        <title>Bridging the Gap: Combining Genomics and Transcriptomics Approaches to Understand Stylosanthes scabra, an Orphan Legume from the Brazilian Caatinga.</title>
        <authorList>
            <person name="Ferreira-Neto J.R.C."/>
            <person name="da Silva M.D."/>
            <person name="Binneck E."/>
            <person name="de Melo N.F."/>
            <person name="da Silva R.H."/>
            <person name="de Melo A.L.T.M."/>
            <person name="Pandolfi V."/>
            <person name="Bustamante F.O."/>
            <person name="Brasileiro-Vidal A.C."/>
            <person name="Benko-Iseppon A.M."/>
        </authorList>
    </citation>
    <scope>NUCLEOTIDE SEQUENCE [LARGE SCALE GENOMIC DNA]</scope>
    <source>
        <tissue evidence="3">Leaves</tissue>
    </source>
</reference>
<evidence type="ECO:0000313" key="4">
    <source>
        <dbReference type="Proteomes" id="UP001341840"/>
    </source>
</evidence>
<feature type="compositionally biased region" description="Low complexity" evidence="2">
    <location>
        <begin position="276"/>
        <end position="287"/>
    </location>
</feature>